<keyword evidence="1" id="KW-0812">Transmembrane</keyword>
<reference evidence="2" key="1">
    <citation type="submission" date="2022-06" db="EMBL/GenBank/DDBJ databases">
        <authorList>
            <consortium name="SYNGENTA / RWTH Aachen University"/>
        </authorList>
    </citation>
    <scope>NUCLEOTIDE SEQUENCE</scope>
</reference>
<feature type="non-terminal residue" evidence="2">
    <location>
        <position position="107"/>
    </location>
</feature>
<feature type="non-terminal residue" evidence="2">
    <location>
        <position position="1"/>
    </location>
</feature>
<keyword evidence="1" id="KW-1133">Transmembrane helix</keyword>
<feature type="transmembrane region" description="Helical" evidence="1">
    <location>
        <begin position="85"/>
        <end position="103"/>
    </location>
</feature>
<protein>
    <submittedName>
        <fullName evidence="2">Uncharacterized protein</fullName>
    </submittedName>
</protein>
<dbReference type="EMBL" id="CALTRL010004672">
    <property type="protein sequence ID" value="CAH7683425.1"/>
    <property type="molecule type" value="Genomic_DNA"/>
</dbReference>
<keyword evidence="1" id="KW-0472">Membrane</keyword>
<sequence>MHLLGFSIILCKHYLGHYVSIGGETLLSSLHRYFFGGKHGLGTHVTTNHFNYVITTTFYLLILFLLSLLFIYFLFLCYNFIHFILFHYILLNCYSTTGSYFSLPLPL</sequence>
<evidence type="ECO:0000313" key="2">
    <source>
        <dbReference type="EMBL" id="CAH7683425.1"/>
    </source>
</evidence>
<proteinExistence type="predicted"/>
<dbReference type="AlphaFoldDB" id="A0AAV0BCL4"/>
<name>A0AAV0BCL4_PHAPC</name>
<organism evidence="2 3">
    <name type="scientific">Phakopsora pachyrhizi</name>
    <name type="common">Asian soybean rust disease fungus</name>
    <dbReference type="NCBI Taxonomy" id="170000"/>
    <lineage>
        <taxon>Eukaryota</taxon>
        <taxon>Fungi</taxon>
        <taxon>Dikarya</taxon>
        <taxon>Basidiomycota</taxon>
        <taxon>Pucciniomycotina</taxon>
        <taxon>Pucciniomycetes</taxon>
        <taxon>Pucciniales</taxon>
        <taxon>Phakopsoraceae</taxon>
        <taxon>Phakopsora</taxon>
    </lineage>
</organism>
<evidence type="ECO:0000256" key="1">
    <source>
        <dbReference type="SAM" id="Phobius"/>
    </source>
</evidence>
<accession>A0AAV0BCL4</accession>
<comment type="caution">
    <text evidence="2">The sequence shown here is derived from an EMBL/GenBank/DDBJ whole genome shotgun (WGS) entry which is preliminary data.</text>
</comment>
<gene>
    <name evidence="2" type="ORF">PPACK8108_LOCUS16923</name>
</gene>
<evidence type="ECO:0000313" key="3">
    <source>
        <dbReference type="Proteomes" id="UP001153365"/>
    </source>
</evidence>
<keyword evidence="3" id="KW-1185">Reference proteome</keyword>
<dbReference type="Proteomes" id="UP001153365">
    <property type="component" value="Unassembled WGS sequence"/>
</dbReference>
<feature type="transmembrane region" description="Helical" evidence="1">
    <location>
        <begin position="58"/>
        <end position="78"/>
    </location>
</feature>